<evidence type="ECO:0000313" key="1">
    <source>
        <dbReference type="EMBL" id="KAH3869044.1"/>
    </source>
</evidence>
<dbReference type="Proteomes" id="UP000828390">
    <property type="component" value="Unassembled WGS sequence"/>
</dbReference>
<gene>
    <name evidence="1" type="ORF">DPMN_032200</name>
</gene>
<organism evidence="1 2">
    <name type="scientific">Dreissena polymorpha</name>
    <name type="common">Zebra mussel</name>
    <name type="synonym">Mytilus polymorpha</name>
    <dbReference type="NCBI Taxonomy" id="45954"/>
    <lineage>
        <taxon>Eukaryota</taxon>
        <taxon>Metazoa</taxon>
        <taxon>Spiralia</taxon>
        <taxon>Lophotrochozoa</taxon>
        <taxon>Mollusca</taxon>
        <taxon>Bivalvia</taxon>
        <taxon>Autobranchia</taxon>
        <taxon>Heteroconchia</taxon>
        <taxon>Euheterodonta</taxon>
        <taxon>Imparidentia</taxon>
        <taxon>Neoheterodontei</taxon>
        <taxon>Myida</taxon>
        <taxon>Dreissenoidea</taxon>
        <taxon>Dreissenidae</taxon>
        <taxon>Dreissena</taxon>
    </lineage>
</organism>
<name>A0A9D4M3I3_DREPO</name>
<reference evidence="1" key="1">
    <citation type="journal article" date="2019" name="bioRxiv">
        <title>The Genome of the Zebra Mussel, Dreissena polymorpha: A Resource for Invasive Species Research.</title>
        <authorList>
            <person name="McCartney M.A."/>
            <person name="Auch B."/>
            <person name="Kono T."/>
            <person name="Mallez S."/>
            <person name="Zhang Y."/>
            <person name="Obille A."/>
            <person name="Becker A."/>
            <person name="Abrahante J.E."/>
            <person name="Garbe J."/>
            <person name="Badalamenti J.P."/>
            <person name="Herman A."/>
            <person name="Mangelson H."/>
            <person name="Liachko I."/>
            <person name="Sullivan S."/>
            <person name="Sone E.D."/>
            <person name="Koren S."/>
            <person name="Silverstein K.A.T."/>
            <person name="Beckman K.B."/>
            <person name="Gohl D.M."/>
        </authorList>
    </citation>
    <scope>NUCLEOTIDE SEQUENCE</scope>
    <source>
        <strain evidence="1">Duluth1</strain>
        <tissue evidence="1">Whole animal</tissue>
    </source>
</reference>
<dbReference type="EMBL" id="JAIWYP010000002">
    <property type="protein sequence ID" value="KAH3869044.1"/>
    <property type="molecule type" value="Genomic_DNA"/>
</dbReference>
<comment type="caution">
    <text evidence="1">The sequence shown here is derived from an EMBL/GenBank/DDBJ whole genome shotgun (WGS) entry which is preliminary data.</text>
</comment>
<evidence type="ECO:0000313" key="2">
    <source>
        <dbReference type="Proteomes" id="UP000828390"/>
    </source>
</evidence>
<reference evidence="1" key="2">
    <citation type="submission" date="2020-11" db="EMBL/GenBank/DDBJ databases">
        <authorList>
            <person name="McCartney M.A."/>
            <person name="Auch B."/>
            <person name="Kono T."/>
            <person name="Mallez S."/>
            <person name="Becker A."/>
            <person name="Gohl D.M."/>
            <person name="Silverstein K.A.T."/>
            <person name="Koren S."/>
            <person name="Bechman K.B."/>
            <person name="Herman A."/>
            <person name="Abrahante J.E."/>
            <person name="Garbe J."/>
        </authorList>
    </citation>
    <scope>NUCLEOTIDE SEQUENCE</scope>
    <source>
        <strain evidence="1">Duluth1</strain>
        <tissue evidence="1">Whole animal</tissue>
    </source>
</reference>
<accession>A0A9D4M3I3</accession>
<keyword evidence="2" id="KW-1185">Reference proteome</keyword>
<dbReference type="AlphaFoldDB" id="A0A9D4M3I3"/>
<protein>
    <submittedName>
        <fullName evidence="1">Uncharacterized protein</fullName>
    </submittedName>
</protein>
<proteinExistence type="predicted"/>
<sequence>MKVSRTLLVVPKPPTHLPSDSNREPLGSKLVGSKIVHALQMFKEDWYDVIFVHTSHVQTSAFSSRYCSVGWQGPKSVRYGSFSPVVPRLLESGQVRKASAYVGMLAASIVAVEWLIGENHLKSRARCLLTALVVFLIDISILTFSSQKGPSPLDLARTYCQNYVNVNDVIGEGVFAT</sequence>